<keyword evidence="3" id="KW-0472">Membrane</keyword>
<feature type="signal peptide" evidence="4">
    <location>
        <begin position="1"/>
        <end position="21"/>
    </location>
</feature>
<dbReference type="InterPro" id="IPR033900">
    <property type="entry name" value="Gram_neg_porin_domain"/>
</dbReference>
<dbReference type="PANTHER" id="PTHR34501">
    <property type="entry name" value="PROTEIN YDDL-RELATED"/>
    <property type="match status" value="1"/>
</dbReference>
<dbReference type="Gene3D" id="2.40.160.10">
    <property type="entry name" value="Porin"/>
    <property type="match status" value="1"/>
</dbReference>
<evidence type="ECO:0000256" key="1">
    <source>
        <dbReference type="ARBA" id="ARBA00004571"/>
    </source>
</evidence>
<name>A0ABT1MYK7_9GAMM</name>
<comment type="subcellular location">
    <subcellularLocation>
        <location evidence="1">Cell outer membrane</location>
        <topology evidence="1">Multi-pass membrane protein</topology>
    </subcellularLocation>
</comment>
<reference evidence="5 6" key="1">
    <citation type="submission" date="2022-07" db="EMBL/GenBank/DDBJ databases">
        <title>Photobacterium pectinilyticum sp. nov., a marine bacterium isolated from surface seawater of Qingdao offshore.</title>
        <authorList>
            <person name="Wang X."/>
        </authorList>
    </citation>
    <scope>NUCLEOTIDE SEQUENCE [LARGE SCALE GENOMIC DNA]</scope>
    <source>
        <strain evidence="5 6">ZSDE20</strain>
    </source>
</reference>
<keyword evidence="2 4" id="KW-0732">Signal</keyword>
<dbReference type="EMBL" id="JANEYT010000009">
    <property type="protein sequence ID" value="MCQ1057592.1"/>
    <property type="molecule type" value="Genomic_DNA"/>
</dbReference>
<dbReference type="InterPro" id="IPR050298">
    <property type="entry name" value="Gram-neg_bact_OMP"/>
</dbReference>
<keyword evidence="6" id="KW-1185">Reference proteome</keyword>
<comment type="caution">
    <text evidence="5">The sequence shown here is derived from an EMBL/GenBank/DDBJ whole genome shotgun (WGS) entry which is preliminary data.</text>
</comment>
<dbReference type="InterPro" id="IPR023614">
    <property type="entry name" value="Porin_dom_sf"/>
</dbReference>
<evidence type="ECO:0000313" key="5">
    <source>
        <dbReference type="EMBL" id="MCQ1057592.1"/>
    </source>
</evidence>
<evidence type="ECO:0000256" key="2">
    <source>
        <dbReference type="ARBA" id="ARBA00022729"/>
    </source>
</evidence>
<sequence length="362" mass="39928">MNKTKLSLIIMAALTSGSAVAAHTFFNDSGDSLTIDGRFEARYQDNGGDSEPVWNSGSSRFGLKGVKQLDNDWQGFGHAEWGYNSGSNGSDIYDRLLYAGVEHDKYGKIAAGTKQWSTFYDVAWFTDMGRTYGTRGSNVYNLSDLGISSGTGRAANSLTYRNNLGDLKYGFTYQTTRTDVGLAGDSTATLKNGIGASVLYPIAAGLTVGAAYHQNEITDINGVIDHFSTQNGDTARIGLVGLNYSSANYFLGMTFHTADSWEVVGKDTSAEFFDSRGGELYTHYHFNNGFRATFNANYMTETDGRAQGYERKTFTPGVEYHFTKNTFLLWAEYQFDEGKDKWNGAEFVNTDDKLSAGIRYYF</sequence>
<proteinExistence type="predicted"/>
<evidence type="ECO:0000313" key="6">
    <source>
        <dbReference type="Proteomes" id="UP001524460"/>
    </source>
</evidence>
<dbReference type="Proteomes" id="UP001524460">
    <property type="component" value="Unassembled WGS sequence"/>
</dbReference>
<dbReference type="PANTHER" id="PTHR34501:SF2">
    <property type="entry name" value="OUTER MEMBRANE PORIN F-RELATED"/>
    <property type="match status" value="1"/>
</dbReference>
<gene>
    <name evidence="5" type="ORF">NHN17_05895</name>
</gene>
<dbReference type="CDD" id="cd00342">
    <property type="entry name" value="gram_neg_porins"/>
    <property type="match status" value="1"/>
</dbReference>
<organism evidence="5 6">
    <name type="scientific">Photobacterium pectinilyticum</name>
    <dbReference type="NCBI Taxonomy" id="2906793"/>
    <lineage>
        <taxon>Bacteria</taxon>
        <taxon>Pseudomonadati</taxon>
        <taxon>Pseudomonadota</taxon>
        <taxon>Gammaproteobacteria</taxon>
        <taxon>Vibrionales</taxon>
        <taxon>Vibrionaceae</taxon>
        <taxon>Photobacterium</taxon>
    </lineage>
</organism>
<accession>A0ABT1MYK7</accession>
<evidence type="ECO:0000256" key="4">
    <source>
        <dbReference type="SAM" id="SignalP"/>
    </source>
</evidence>
<dbReference type="SUPFAM" id="SSF56935">
    <property type="entry name" value="Porins"/>
    <property type="match status" value="1"/>
</dbReference>
<dbReference type="RefSeq" id="WP_255041301.1">
    <property type="nucleotide sequence ID" value="NZ_JANEYT010000009.1"/>
</dbReference>
<feature type="chain" id="PRO_5045287533" evidence="4">
    <location>
        <begin position="22"/>
        <end position="362"/>
    </location>
</feature>
<protein>
    <submittedName>
        <fullName evidence="5">Porin</fullName>
    </submittedName>
</protein>
<evidence type="ECO:0000256" key="3">
    <source>
        <dbReference type="ARBA" id="ARBA00023136"/>
    </source>
</evidence>